<reference evidence="9 10" key="1">
    <citation type="journal article" date="2016" name="Nat. Commun.">
        <title>Thousands of microbial genomes shed light on interconnected biogeochemical processes in an aquifer system.</title>
        <authorList>
            <person name="Anantharaman K."/>
            <person name="Brown C.T."/>
            <person name="Hug L.A."/>
            <person name="Sharon I."/>
            <person name="Castelle C.J."/>
            <person name="Probst A.J."/>
            <person name="Thomas B.C."/>
            <person name="Singh A."/>
            <person name="Wilkins M.J."/>
            <person name="Karaoz U."/>
            <person name="Brodie E.L."/>
            <person name="Williams K.H."/>
            <person name="Hubbard S.S."/>
            <person name="Banfield J.F."/>
        </authorList>
    </citation>
    <scope>NUCLEOTIDE SEQUENCE [LARGE SCALE GENOMIC DNA]</scope>
</reference>
<dbReference type="InterPro" id="IPR003008">
    <property type="entry name" value="Tubulin_FtsZ_GTPase"/>
</dbReference>
<dbReference type="Pfam" id="PF12327">
    <property type="entry name" value="FtsZ_C"/>
    <property type="match status" value="1"/>
</dbReference>
<dbReference type="SUPFAM" id="SSF52490">
    <property type="entry name" value="Tubulin nucleotide-binding domain-like"/>
    <property type="match status" value="1"/>
</dbReference>
<dbReference type="NCBIfam" id="TIGR00065">
    <property type="entry name" value="ftsZ"/>
    <property type="match status" value="1"/>
</dbReference>
<dbReference type="PANTHER" id="PTHR30314">
    <property type="entry name" value="CELL DIVISION PROTEIN FTSZ-RELATED"/>
    <property type="match status" value="1"/>
</dbReference>
<dbReference type="Proteomes" id="UP000178186">
    <property type="component" value="Unassembled WGS sequence"/>
</dbReference>
<sequence>MTYFSIFFNIDVVVYGKYDWAMPNIKPEVEAFARIKVVGVGGSGGNTVNHMIRAKVQGVDFIAINTDAQDLHHNLATKKIHIGKNLTRGLGAGMNPDLGRQAAEETIEEIKDALKGADMAFIVCGFGGGTGTGGAPVIAEVARSQGALTVSVVTRPFTFEGAQRARIAEEGLMQLKGSVDAMVLIPNDRLLSVIEKGTTFKDAFAVCDEVVRQAVQGISDLITMPGIVNVDFADVRAIMQDAGSALMGIGKGTGETRAIDAAKQAINSPLLDVAIDGARGVLFSIHGGPDMSMWEVQEAARVITESIDKDAKVIFGAVEDARLKKGEIKVTVIASGFPSDMMRFNVFSGGTDNKSTKKPDQVITVNRPVAPAGGASTRLLTHSTVAVSPVPVGTEEELESKESDEWDVPAFFRRKR</sequence>
<keyword evidence="4 6" id="KW-0131">Cell cycle</keyword>
<dbReference type="InterPro" id="IPR008280">
    <property type="entry name" value="Tub_FtsZ_C"/>
</dbReference>
<keyword evidence="4 6" id="KW-0717">Septation</keyword>
<dbReference type="GO" id="GO:0051258">
    <property type="term" value="P:protein polymerization"/>
    <property type="evidence" value="ECO:0007669"/>
    <property type="project" value="UniProtKB-UniRule"/>
</dbReference>
<dbReference type="FunFam" id="3.40.50.1440:FF:000001">
    <property type="entry name" value="Cell division protein FtsZ"/>
    <property type="match status" value="1"/>
</dbReference>
<dbReference type="GO" id="GO:0000917">
    <property type="term" value="P:division septum assembly"/>
    <property type="evidence" value="ECO:0007669"/>
    <property type="project" value="UniProtKB-KW"/>
</dbReference>
<evidence type="ECO:0000256" key="6">
    <source>
        <dbReference type="RuleBase" id="RU000631"/>
    </source>
</evidence>
<feature type="binding site" evidence="4">
    <location>
        <position position="164"/>
    </location>
    <ligand>
        <name>GTP</name>
        <dbReference type="ChEBI" id="CHEBI:37565"/>
    </ligand>
</feature>
<comment type="subunit">
    <text evidence="4">Homodimer. Polymerizes to form a dynamic ring structure in a strictly GTP-dependent manner. Interacts directly with several other division proteins.</text>
</comment>
<dbReference type="SMART" id="SM00864">
    <property type="entry name" value="Tubulin"/>
    <property type="match status" value="1"/>
</dbReference>
<evidence type="ECO:0000256" key="3">
    <source>
        <dbReference type="ARBA" id="ARBA00023134"/>
    </source>
</evidence>
<dbReference type="InterPro" id="IPR037103">
    <property type="entry name" value="Tubulin/FtsZ-like_C"/>
</dbReference>
<comment type="caution">
    <text evidence="4">Lacks conserved residue(s) required for the propagation of feature annotation.</text>
</comment>
<dbReference type="PROSITE" id="PS01135">
    <property type="entry name" value="FTSZ_2"/>
    <property type="match status" value="1"/>
</dbReference>
<dbReference type="InterPro" id="IPR024757">
    <property type="entry name" value="FtsZ_C"/>
</dbReference>
<comment type="function">
    <text evidence="4 6">Essential cell division protein that forms a contractile ring structure (Z ring) at the future cell division site. The regulation of the ring assembly controls the timing and the location of cell division. One of the functions of the FtsZ ring is to recruit other cell division proteins to the septum to produce a new cell wall between the dividing cells. Binds GTP and shows GTPase activity.</text>
</comment>
<dbReference type="GO" id="GO:0003924">
    <property type="term" value="F:GTPase activity"/>
    <property type="evidence" value="ECO:0007669"/>
    <property type="project" value="UniProtKB-UniRule"/>
</dbReference>
<keyword evidence="4 6" id="KW-0132">Cell division</keyword>
<dbReference type="SMART" id="SM00865">
    <property type="entry name" value="Tubulin_C"/>
    <property type="match status" value="1"/>
</dbReference>
<comment type="subcellular location">
    <subcellularLocation>
        <location evidence="4">Cytoplasm</location>
    </subcellularLocation>
    <text evidence="4">Assembles at midcell at the inner surface of the cytoplasmic membrane.</text>
</comment>
<dbReference type="GO" id="GO:0005525">
    <property type="term" value="F:GTP binding"/>
    <property type="evidence" value="ECO:0007669"/>
    <property type="project" value="UniProtKB-UniRule"/>
</dbReference>
<feature type="domain" description="Tubulin/FtsZ 2-layer sandwich" evidence="8">
    <location>
        <begin position="228"/>
        <end position="346"/>
    </location>
</feature>
<dbReference type="InterPro" id="IPR018316">
    <property type="entry name" value="Tubulin/FtsZ_2-layer-sand-dom"/>
</dbReference>
<dbReference type="EMBL" id="MHNY01000005">
    <property type="protein sequence ID" value="OGZ56712.1"/>
    <property type="molecule type" value="Genomic_DNA"/>
</dbReference>
<dbReference type="Gene3D" id="3.30.1330.20">
    <property type="entry name" value="Tubulin/FtsZ, C-terminal domain"/>
    <property type="match status" value="1"/>
</dbReference>
<gene>
    <name evidence="4" type="primary">ftsZ</name>
    <name evidence="9" type="ORF">A3H64_02305</name>
</gene>
<keyword evidence="2 4" id="KW-0547">Nucleotide-binding</keyword>
<dbReference type="PANTHER" id="PTHR30314:SF3">
    <property type="entry name" value="MITOCHONDRIAL DIVISION PROTEIN FSZA"/>
    <property type="match status" value="1"/>
</dbReference>
<dbReference type="InterPro" id="IPR045061">
    <property type="entry name" value="FtsZ/CetZ"/>
</dbReference>
<dbReference type="GO" id="GO:0005737">
    <property type="term" value="C:cytoplasm"/>
    <property type="evidence" value="ECO:0007669"/>
    <property type="project" value="UniProtKB-SubCell"/>
</dbReference>
<dbReference type="PRINTS" id="PR00423">
    <property type="entry name" value="CELLDVISFTSZ"/>
</dbReference>
<dbReference type="STRING" id="1802128.A3H64_02305"/>
<proteinExistence type="inferred from homology"/>
<keyword evidence="3 4" id="KW-0342">GTP-binding</keyword>
<accession>A0A1G2H2K4</accession>
<evidence type="ECO:0000313" key="9">
    <source>
        <dbReference type="EMBL" id="OGZ56712.1"/>
    </source>
</evidence>
<dbReference type="Pfam" id="PF00091">
    <property type="entry name" value="Tubulin"/>
    <property type="match status" value="1"/>
</dbReference>
<evidence type="ECO:0000256" key="4">
    <source>
        <dbReference type="HAMAP-Rule" id="MF_00909"/>
    </source>
</evidence>
<evidence type="ECO:0000256" key="2">
    <source>
        <dbReference type="ARBA" id="ARBA00022741"/>
    </source>
</evidence>
<dbReference type="SUPFAM" id="SSF55307">
    <property type="entry name" value="Tubulin C-terminal domain-like"/>
    <property type="match status" value="1"/>
</dbReference>
<evidence type="ECO:0000259" key="7">
    <source>
        <dbReference type="SMART" id="SM00864"/>
    </source>
</evidence>
<dbReference type="HAMAP" id="MF_00909">
    <property type="entry name" value="FtsZ"/>
    <property type="match status" value="1"/>
</dbReference>
<dbReference type="CDD" id="cd02201">
    <property type="entry name" value="FtsZ_type1"/>
    <property type="match status" value="1"/>
</dbReference>
<dbReference type="InterPro" id="IPR020805">
    <property type="entry name" value="Cell_div_FtsZ_CS"/>
</dbReference>
<evidence type="ECO:0000259" key="8">
    <source>
        <dbReference type="SMART" id="SM00865"/>
    </source>
</evidence>
<feature type="binding site" evidence="4">
    <location>
        <position position="208"/>
    </location>
    <ligand>
        <name>GTP</name>
        <dbReference type="ChEBI" id="CHEBI:37565"/>
    </ligand>
</feature>
<feature type="binding site" evidence="4">
    <location>
        <position position="160"/>
    </location>
    <ligand>
        <name>GTP</name>
        <dbReference type="ChEBI" id="CHEBI:37565"/>
    </ligand>
</feature>
<comment type="caution">
    <text evidence="9">The sequence shown here is derived from an EMBL/GenBank/DDBJ whole genome shotgun (WGS) entry which is preliminary data.</text>
</comment>
<dbReference type="GO" id="GO:0032153">
    <property type="term" value="C:cell division site"/>
    <property type="evidence" value="ECO:0007669"/>
    <property type="project" value="UniProtKB-UniRule"/>
</dbReference>
<organism evidence="9 10">
    <name type="scientific">Candidatus Ryanbacteria bacterium RIFCSPLOWO2_02_FULL_45_11c</name>
    <dbReference type="NCBI Taxonomy" id="1802128"/>
    <lineage>
        <taxon>Bacteria</taxon>
        <taxon>Candidatus Ryaniibacteriota</taxon>
    </lineage>
</organism>
<dbReference type="Gene3D" id="3.40.50.1440">
    <property type="entry name" value="Tubulin/FtsZ, GTPase domain"/>
    <property type="match status" value="1"/>
</dbReference>
<dbReference type="GO" id="GO:0043093">
    <property type="term" value="P:FtsZ-dependent cytokinesis"/>
    <property type="evidence" value="ECO:0007669"/>
    <property type="project" value="UniProtKB-UniRule"/>
</dbReference>
<feature type="domain" description="Tubulin/FtsZ GTPase" evidence="7">
    <location>
        <begin position="34"/>
        <end position="226"/>
    </location>
</feature>
<protein>
    <recommendedName>
        <fullName evidence="4 5">Cell division protein FtsZ</fullName>
    </recommendedName>
</protein>
<dbReference type="AlphaFoldDB" id="A0A1G2H2K4"/>
<evidence type="ECO:0000256" key="5">
    <source>
        <dbReference type="NCBIfam" id="TIGR00065"/>
    </source>
</evidence>
<name>A0A1G2H2K4_9BACT</name>
<evidence type="ECO:0000313" key="10">
    <source>
        <dbReference type="Proteomes" id="UP000178186"/>
    </source>
</evidence>
<dbReference type="InterPro" id="IPR036525">
    <property type="entry name" value="Tubulin/FtsZ_GTPase_sf"/>
</dbReference>
<dbReference type="InterPro" id="IPR000158">
    <property type="entry name" value="Cell_div_FtsZ"/>
</dbReference>
<comment type="similarity">
    <text evidence="1 4 6">Belongs to the FtsZ family.</text>
</comment>
<feature type="binding site" evidence="4">
    <location>
        <begin position="129"/>
        <end position="131"/>
    </location>
    <ligand>
        <name>GTP</name>
        <dbReference type="ChEBI" id="CHEBI:37565"/>
    </ligand>
</feature>
<keyword evidence="4" id="KW-0963">Cytoplasm</keyword>
<evidence type="ECO:0000256" key="1">
    <source>
        <dbReference type="ARBA" id="ARBA00009690"/>
    </source>
</evidence>